<evidence type="ECO:0000313" key="2">
    <source>
        <dbReference type="EMBL" id="GIZ54109.1"/>
    </source>
</evidence>
<evidence type="ECO:0000256" key="1">
    <source>
        <dbReference type="SAM" id="MobiDB-lite"/>
    </source>
</evidence>
<organism evidence="2 3">
    <name type="scientific">Noviherbaspirillum aridicola</name>
    <dbReference type="NCBI Taxonomy" id="2849687"/>
    <lineage>
        <taxon>Bacteria</taxon>
        <taxon>Pseudomonadati</taxon>
        <taxon>Pseudomonadota</taxon>
        <taxon>Betaproteobacteria</taxon>
        <taxon>Burkholderiales</taxon>
        <taxon>Oxalobacteraceae</taxon>
        <taxon>Noviherbaspirillum</taxon>
    </lineage>
</organism>
<comment type="caution">
    <text evidence="2">The sequence shown here is derived from an EMBL/GenBank/DDBJ whole genome shotgun (WGS) entry which is preliminary data.</text>
</comment>
<protein>
    <submittedName>
        <fullName evidence="2">Uncharacterized protein</fullName>
    </submittedName>
</protein>
<evidence type="ECO:0000313" key="3">
    <source>
        <dbReference type="Proteomes" id="UP000887222"/>
    </source>
</evidence>
<proteinExistence type="predicted"/>
<keyword evidence="3" id="KW-1185">Reference proteome</keyword>
<feature type="compositionally biased region" description="Basic and acidic residues" evidence="1">
    <location>
        <begin position="1"/>
        <end position="11"/>
    </location>
</feature>
<dbReference type="EMBL" id="BPMK01000027">
    <property type="protein sequence ID" value="GIZ54109.1"/>
    <property type="molecule type" value="Genomic_DNA"/>
</dbReference>
<dbReference type="RefSeq" id="WP_220810517.1">
    <property type="nucleotide sequence ID" value="NZ_BPMK01000027.1"/>
</dbReference>
<name>A0ABQ4QBQ1_9BURK</name>
<accession>A0ABQ4QBQ1</accession>
<dbReference type="Proteomes" id="UP000887222">
    <property type="component" value="Unassembled WGS sequence"/>
</dbReference>
<gene>
    <name evidence="2" type="ORF">NCCP691_41230</name>
</gene>
<sequence length="58" mass="6116">MPASSDEKLDAADLPEISISGGSVPPSCDDEDMQIPAPSEIATRINLLGKLVIPRTPR</sequence>
<feature type="region of interest" description="Disordered" evidence="1">
    <location>
        <begin position="1"/>
        <end position="32"/>
    </location>
</feature>
<reference evidence="2 3" key="1">
    <citation type="journal article" date="2022" name="Int. J. Syst. Evol. Microbiol.">
        <title>Noviherbaspirillum aridicola sp. nov., isolated from an arid soil in Pakistan.</title>
        <authorList>
            <person name="Khan I.U."/>
            <person name="Saqib M."/>
            <person name="Amin A."/>
            <person name="Hussain F."/>
            <person name="Li L."/>
            <person name="Liu Y.H."/>
            <person name="Fang B.Z."/>
            <person name="Ahmed I."/>
            <person name="Li W.J."/>
        </authorList>
    </citation>
    <scope>NUCLEOTIDE SEQUENCE [LARGE SCALE GENOMIC DNA]</scope>
    <source>
        <strain evidence="2 3">NCCP-691</strain>
    </source>
</reference>